<feature type="compositionally biased region" description="Basic and acidic residues" evidence="1">
    <location>
        <begin position="183"/>
        <end position="205"/>
    </location>
</feature>
<sequence>MHNCYAIEDLVPVVHPTAFVHPTAVLIGDVEIGPGCYVGPCASLRGDFARVIMREGSNIQDGCIMHGFPGGDAIIDVDGHVGHGAVIHGAHVGRNVLIGIQAVLMDNAVIGEDAVIGAMAYVPEGMVVPPKSLVVGVPARIVRTLAEKDLGWKRGGTLEYQELTRRCLATLRPVQPLTAPQENRPRYEGRISKTLSEVRGKTAGG</sequence>
<protein>
    <submittedName>
        <fullName evidence="2">Phenylacetic acid degradation protein PaaY</fullName>
    </submittedName>
</protein>
<dbReference type="AlphaFoldDB" id="A0A3L7AN83"/>
<reference evidence="2 3" key="1">
    <citation type="submission" date="2018-10" db="EMBL/GenBank/DDBJ databases">
        <title>Xanthobacter tagetidis genome sequencing and assembly.</title>
        <authorList>
            <person name="Maclea K.S."/>
            <person name="Goen A.E."/>
            <person name="Fatima S.A."/>
        </authorList>
    </citation>
    <scope>NUCLEOTIDE SEQUENCE [LARGE SCALE GENOMIC DNA]</scope>
    <source>
        <strain evidence="2 3">ATCC 700314</strain>
    </source>
</reference>
<dbReference type="RefSeq" id="WP_121621962.1">
    <property type="nucleotide sequence ID" value="NZ_JACIIW010000003.1"/>
</dbReference>
<evidence type="ECO:0000313" key="2">
    <source>
        <dbReference type="EMBL" id="RLP81110.1"/>
    </source>
</evidence>
<dbReference type="OrthoDB" id="9803036at2"/>
<evidence type="ECO:0000313" key="3">
    <source>
        <dbReference type="Proteomes" id="UP000269692"/>
    </source>
</evidence>
<keyword evidence="3" id="KW-1185">Reference proteome</keyword>
<dbReference type="PANTHER" id="PTHR13061">
    <property type="entry name" value="DYNACTIN SUBUNIT P25"/>
    <property type="match status" value="1"/>
</dbReference>
<comment type="caution">
    <text evidence="2">The sequence shown here is derived from an EMBL/GenBank/DDBJ whole genome shotgun (WGS) entry which is preliminary data.</text>
</comment>
<dbReference type="InterPro" id="IPR050484">
    <property type="entry name" value="Transf_Hexapept/Carb_Anhydrase"/>
</dbReference>
<proteinExistence type="predicted"/>
<dbReference type="Gene3D" id="2.160.10.10">
    <property type="entry name" value="Hexapeptide repeat proteins"/>
    <property type="match status" value="1"/>
</dbReference>
<dbReference type="Proteomes" id="UP000269692">
    <property type="component" value="Unassembled WGS sequence"/>
</dbReference>
<name>A0A3L7AN83_9HYPH</name>
<evidence type="ECO:0000256" key="1">
    <source>
        <dbReference type="SAM" id="MobiDB-lite"/>
    </source>
</evidence>
<dbReference type="CDD" id="cd04745">
    <property type="entry name" value="LbH_paaY_like"/>
    <property type="match status" value="1"/>
</dbReference>
<dbReference type="PANTHER" id="PTHR13061:SF29">
    <property type="entry name" value="GAMMA CARBONIC ANHYDRASE-LIKE 1, MITOCHONDRIAL-RELATED"/>
    <property type="match status" value="1"/>
</dbReference>
<feature type="region of interest" description="Disordered" evidence="1">
    <location>
        <begin position="178"/>
        <end position="205"/>
    </location>
</feature>
<dbReference type="InterPro" id="IPR011004">
    <property type="entry name" value="Trimer_LpxA-like_sf"/>
</dbReference>
<dbReference type="SUPFAM" id="SSF51161">
    <property type="entry name" value="Trimeric LpxA-like enzymes"/>
    <property type="match status" value="1"/>
</dbReference>
<dbReference type="Pfam" id="PF00132">
    <property type="entry name" value="Hexapep"/>
    <property type="match status" value="2"/>
</dbReference>
<gene>
    <name evidence="2" type="ORF">D9R14_03710</name>
</gene>
<accession>A0A3L7AN83</accession>
<dbReference type="EMBL" id="RCTF01000002">
    <property type="protein sequence ID" value="RLP81110.1"/>
    <property type="molecule type" value="Genomic_DNA"/>
</dbReference>
<organism evidence="2 3">
    <name type="scientific">Xanthobacter tagetidis</name>
    <dbReference type="NCBI Taxonomy" id="60216"/>
    <lineage>
        <taxon>Bacteria</taxon>
        <taxon>Pseudomonadati</taxon>
        <taxon>Pseudomonadota</taxon>
        <taxon>Alphaproteobacteria</taxon>
        <taxon>Hyphomicrobiales</taxon>
        <taxon>Xanthobacteraceae</taxon>
        <taxon>Xanthobacter</taxon>
    </lineage>
</organism>
<dbReference type="InterPro" id="IPR001451">
    <property type="entry name" value="Hexapep"/>
</dbReference>